<reference evidence="2 3" key="1">
    <citation type="submission" date="2020-02" db="EMBL/GenBank/DDBJ databases">
        <authorList>
            <person name="Ma Q."/>
            <person name="Huang Y."/>
            <person name="Song X."/>
            <person name="Pei D."/>
        </authorList>
    </citation>
    <scope>NUCLEOTIDE SEQUENCE [LARGE SCALE GENOMIC DNA]</scope>
    <source>
        <strain evidence="2">Sxm20200214</strain>
        <tissue evidence="2">Leaf</tissue>
    </source>
</reference>
<evidence type="ECO:0000313" key="2">
    <source>
        <dbReference type="EMBL" id="KAG2281863.1"/>
    </source>
</evidence>
<dbReference type="AlphaFoldDB" id="A0A8X7R5W4"/>
<feature type="compositionally biased region" description="Polar residues" evidence="1">
    <location>
        <begin position="128"/>
        <end position="139"/>
    </location>
</feature>
<keyword evidence="3" id="KW-1185">Reference proteome</keyword>
<dbReference type="InterPro" id="IPR040305">
    <property type="entry name" value="At1g75730-like"/>
</dbReference>
<evidence type="ECO:0000313" key="3">
    <source>
        <dbReference type="Proteomes" id="UP000886595"/>
    </source>
</evidence>
<organism evidence="2 3">
    <name type="scientific">Brassica carinata</name>
    <name type="common">Ethiopian mustard</name>
    <name type="synonym">Abyssinian cabbage</name>
    <dbReference type="NCBI Taxonomy" id="52824"/>
    <lineage>
        <taxon>Eukaryota</taxon>
        <taxon>Viridiplantae</taxon>
        <taxon>Streptophyta</taxon>
        <taxon>Embryophyta</taxon>
        <taxon>Tracheophyta</taxon>
        <taxon>Spermatophyta</taxon>
        <taxon>Magnoliopsida</taxon>
        <taxon>eudicotyledons</taxon>
        <taxon>Gunneridae</taxon>
        <taxon>Pentapetalae</taxon>
        <taxon>rosids</taxon>
        <taxon>malvids</taxon>
        <taxon>Brassicales</taxon>
        <taxon>Brassicaceae</taxon>
        <taxon>Brassiceae</taxon>
        <taxon>Brassica</taxon>
    </lineage>
</organism>
<proteinExistence type="predicted"/>
<dbReference type="EMBL" id="JAAMPC010000011">
    <property type="protein sequence ID" value="KAG2281863.1"/>
    <property type="molecule type" value="Genomic_DNA"/>
</dbReference>
<dbReference type="Proteomes" id="UP000886595">
    <property type="component" value="Unassembled WGS sequence"/>
</dbReference>
<feature type="region of interest" description="Disordered" evidence="1">
    <location>
        <begin position="125"/>
        <end position="144"/>
    </location>
</feature>
<evidence type="ECO:0000256" key="1">
    <source>
        <dbReference type="SAM" id="MobiDB-lite"/>
    </source>
</evidence>
<protein>
    <submittedName>
        <fullName evidence="2">Uncharacterized protein</fullName>
    </submittedName>
</protein>
<gene>
    <name evidence="2" type="ORF">Bca52824_053083</name>
</gene>
<dbReference type="PANTHER" id="PTHR34792">
    <property type="entry name" value="OS02G0121500 PROTEIN"/>
    <property type="match status" value="1"/>
</dbReference>
<comment type="caution">
    <text evidence="2">The sequence shown here is derived from an EMBL/GenBank/DDBJ whole genome shotgun (WGS) entry which is preliminary data.</text>
</comment>
<feature type="region of interest" description="Disordered" evidence="1">
    <location>
        <begin position="1"/>
        <end position="20"/>
    </location>
</feature>
<feature type="compositionally biased region" description="Polar residues" evidence="1">
    <location>
        <begin position="7"/>
        <end position="20"/>
    </location>
</feature>
<feature type="compositionally biased region" description="Basic and acidic residues" evidence="1">
    <location>
        <begin position="86"/>
        <end position="105"/>
    </location>
</feature>
<sequence>MKKRNLESVSNLSSPSKRFNHSITGIESLNMDLVEKKNQKTDEKAIVSESMVISKDEEEVAETLFGLADMFTETISVDNKTCDPILSDHDKETNKADSITTKDESLEPEVSLLSSDKTKHLDEMPLQQDHNQQSSSGNVTDPPVRAMETKAAATSDIEYKSNGLALWPGLSSTRPSSTNLLPPWMGQAVSSTKNASPLSVRPRKLKRCASHIYICRLIKALQTEQRSSETSQCRVPDPVATINDLNSKIAPTNRFENHMFDLHKTHDPKPVQEDNTQLSLSCMVRTLLRNRATTFCLSSNGAAPFTNSFPQYPISAAYNSQLSPALPSHQMRQRPLYLATSRLQTAYNANQQQHQQLQKRMWAAQYNNSVSQQQHRLMAAAMSMGHHHNSNRSWTVMNRQEHHFPLIYEDTTRTPLQLLCNEQS</sequence>
<name>A0A8X7R5W4_BRACI</name>
<dbReference type="OrthoDB" id="778649at2759"/>
<dbReference type="PANTHER" id="PTHR34792:SF1">
    <property type="entry name" value="OS02G0121500 PROTEIN"/>
    <property type="match status" value="1"/>
</dbReference>
<accession>A0A8X7R5W4</accession>
<feature type="region of interest" description="Disordered" evidence="1">
    <location>
        <begin position="82"/>
        <end position="111"/>
    </location>
</feature>